<keyword evidence="5 14" id="KW-1003">Cell membrane</keyword>
<evidence type="ECO:0000256" key="10">
    <source>
        <dbReference type="ARBA" id="ARBA00023136"/>
    </source>
</evidence>
<organism evidence="15 16">
    <name type="scientific">Clostridium acidisoli DSM 12555</name>
    <dbReference type="NCBI Taxonomy" id="1121291"/>
    <lineage>
        <taxon>Bacteria</taxon>
        <taxon>Bacillati</taxon>
        <taxon>Bacillota</taxon>
        <taxon>Clostridia</taxon>
        <taxon>Eubacteriales</taxon>
        <taxon>Clostridiaceae</taxon>
        <taxon>Clostridium</taxon>
    </lineage>
</organism>
<dbReference type="GO" id="GO:0009306">
    <property type="term" value="P:protein secretion"/>
    <property type="evidence" value="ECO:0007669"/>
    <property type="project" value="InterPro"/>
</dbReference>
<dbReference type="PANTHER" id="PTHR30531:SF12">
    <property type="entry name" value="FLAGELLAR BIOSYNTHETIC PROTEIN FLHB"/>
    <property type="match status" value="1"/>
</dbReference>
<keyword evidence="10 14" id="KW-0472">Membrane</keyword>
<keyword evidence="16" id="KW-1185">Reference proteome</keyword>
<keyword evidence="4" id="KW-0813">Transport</keyword>
<dbReference type="GO" id="GO:0009425">
    <property type="term" value="C:bacterial-type flagellum basal body"/>
    <property type="evidence" value="ECO:0007669"/>
    <property type="project" value="UniProtKB-SubCell"/>
</dbReference>
<keyword evidence="8" id="KW-0653">Protein transport</keyword>
<dbReference type="InterPro" id="IPR006136">
    <property type="entry name" value="FlhB"/>
</dbReference>
<dbReference type="GO" id="GO:0044780">
    <property type="term" value="P:bacterial-type flagellum assembly"/>
    <property type="evidence" value="ECO:0007669"/>
    <property type="project" value="UniProtKB-UniRule"/>
</dbReference>
<dbReference type="GO" id="GO:0005886">
    <property type="term" value="C:plasma membrane"/>
    <property type="evidence" value="ECO:0007669"/>
    <property type="project" value="UniProtKB-SubCell"/>
</dbReference>
<proteinExistence type="inferred from homology"/>
<keyword evidence="6 14" id="KW-0812">Transmembrane</keyword>
<evidence type="ECO:0000256" key="1">
    <source>
        <dbReference type="ARBA" id="ARBA00002578"/>
    </source>
</evidence>
<dbReference type="Proteomes" id="UP000192468">
    <property type="component" value="Unassembled WGS sequence"/>
</dbReference>
<evidence type="ECO:0000256" key="7">
    <source>
        <dbReference type="ARBA" id="ARBA00022795"/>
    </source>
</evidence>
<evidence type="ECO:0000256" key="6">
    <source>
        <dbReference type="ARBA" id="ARBA00022692"/>
    </source>
</evidence>
<evidence type="ECO:0000313" key="16">
    <source>
        <dbReference type="Proteomes" id="UP000192468"/>
    </source>
</evidence>
<dbReference type="Pfam" id="PF01311">
    <property type="entry name" value="Bac_export_1"/>
    <property type="match status" value="1"/>
</dbReference>
<evidence type="ECO:0000256" key="5">
    <source>
        <dbReference type="ARBA" id="ARBA00022475"/>
    </source>
</evidence>
<feature type="transmembrane region" description="Helical" evidence="14">
    <location>
        <begin position="127"/>
        <end position="147"/>
    </location>
</feature>
<evidence type="ECO:0000256" key="11">
    <source>
        <dbReference type="ARBA" id="ARBA00023143"/>
    </source>
</evidence>
<dbReference type="PRINTS" id="PR00950">
    <property type="entry name" value="TYPE3IMSPROT"/>
</dbReference>
<keyword evidence="11 14" id="KW-0975">Bacterial flagellum</keyword>
<evidence type="ECO:0000256" key="8">
    <source>
        <dbReference type="ARBA" id="ARBA00022927"/>
    </source>
</evidence>
<evidence type="ECO:0000256" key="3">
    <source>
        <dbReference type="ARBA" id="ARBA00010690"/>
    </source>
</evidence>
<dbReference type="SUPFAM" id="SSF160544">
    <property type="entry name" value="EscU C-terminal domain-like"/>
    <property type="match status" value="1"/>
</dbReference>
<dbReference type="GO" id="GO:0006605">
    <property type="term" value="P:protein targeting"/>
    <property type="evidence" value="ECO:0007669"/>
    <property type="project" value="UniProtKB-UniRule"/>
</dbReference>
<gene>
    <name evidence="15" type="ORF">SAMN02745134_00433</name>
</gene>
<dbReference type="InterPro" id="IPR002010">
    <property type="entry name" value="T3SS_IM_R"/>
</dbReference>
<dbReference type="STRING" id="1121291.SAMN02745134_00433"/>
<dbReference type="OrthoDB" id="9807950at2"/>
<keyword evidence="7" id="KW-1005">Bacterial flagellum biogenesis</keyword>
<dbReference type="AlphaFoldDB" id="A0A1W1X1S7"/>
<dbReference type="InterPro" id="IPR006135">
    <property type="entry name" value="T3SS_substrate_exporter"/>
</dbReference>
<evidence type="ECO:0000256" key="14">
    <source>
        <dbReference type="RuleBase" id="RU362071"/>
    </source>
</evidence>
<reference evidence="15 16" key="1">
    <citation type="submission" date="2017-04" db="EMBL/GenBank/DDBJ databases">
        <authorList>
            <person name="Afonso C.L."/>
            <person name="Miller P.J."/>
            <person name="Scott M.A."/>
            <person name="Spackman E."/>
            <person name="Goraichik I."/>
            <person name="Dimitrov K.M."/>
            <person name="Suarez D.L."/>
            <person name="Swayne D.E."/>
        </authorList>
    </citation>
    <scope>NUCLEOTIDE SEQUENCE [LARGE SCALE GENOMIC DNA]</scope>
    <source>
        <strain evidence="15 16">DSM 12555</strain>
    </source>
</reference>
<accession>A0A1W1X1S7</accession>
<dbReference type="InterPro" id="IPR029025">
    <property type="entry name" value="T3SS_substrate_exporter_C"/>
</dbReference>
<dbReference type="Gene3D" id="3.40.1690.10">
    <property type="entry name" value="secretion proteins EscU"/>
    <property type="match status" value="1"/>
</dbReference>
<feature type="transmembrane region" description="Helical" evidence="14">
    <location>
        <begin position="6"/>
        <end position="28"/>
    </location>
</feature>
<keyword evidence="15" id="KW-0969">Cilium</keyword>
<dbReference type="PANTHER" id="PTHR30531">
    <property type="entry name" value="FLAGELLAR BIOSYNTHETIC PROTEIN FLHB"/>
    <property type="match status" value="1"/>
</dbReference>
<dbReference type="EMBL" id="FWXH01000002">
    <property type="protein sequence ID" value="SMC17793.1"/>
    <property type="molecule type" value="Genomic_DNA"/>
</dbReference>
<evidence type="ECO:0000313" key="15">
    <source>
        <dbReference type="EMBL" id="SMC17793.1"/>
    </source>
</evidence>
<dbReference type="Gene3D" id="6.10.250.2080">
    <property type="match status" value="1"/>
</dbReference>
<protein>
    <recommendedName>
        <fullName evidence="13 14">Flagellar biosynthetic protein FliR</fullName>
    </recommendedName>
</protein>
<sequence>MINVSYVSALFLVFLRVITFFIAVQVIFPNGLPNTVKIMFSLAISYFVVSNVNYSDISAINNQLIYAQKCIFEVLTGLVLGYLTNLVFMCARIAGQLIDVQIGFSMVTLFDPTANVNTTLIERLMQMFSVVIFFIIDGHLVLIQSLIDSFSVIHLGNFVLGDGSAMYALNAFIQFFQIAIRIAIPVIIILVITDIVLGLVSRTVPQLNVMILGLPIKVLMGMFVFMLTLPIMINLIIHGYSLLPDLWKGFYKILPAIIIFADGDKTENATPKKKSDARKKGQTAKSKEVPLAITLLTSAIIFYTLGNSAYNQVRNMMITYFSGYMLNVKGFNAYTIQKILFFALKNVGIVFLMFAVPIMIMGIAANFLQSGFIFSTESLKPDLKKLNPISGFKKMFSIRTLVDLVKDIALVSVVGYVGYKFIIGNFDKFLGIDTLNFDVIPGVVKGLFMSILLKITLIMVIIAISDYIYQRYMFNKDLKMTKQEVKDEFKQDEGDPQVKSKRKQKMREMSMRRMMSNVPDATVVVTNPTHIAVALKYTEGESSAPIVIAKGADRLALKIKEVAKENEVAIVENKPLARLMYNEVEIDEEIPMDMYQAVAEILAIVFKMKKGKG</sequence>
<comment type="function">
    <text evidence="1 14">Role in flagellar biosynthesis.</text>
</comment>
<feature type="transmembrane region" description="Helical" evidence="14">
    <location>
        <begin position="220"/>
        <end position="243"/>
    </location>
</feature>
<feature type="transmembrane region" description="Helical" evidence="14">
    <location>
        <begin position="347"/>
        <end position="368"/>
    </location>
</feature>
<feature type="transmembrane region" description="Helical" evidence="14">
    <location>
        <begin position="180"/>
        <end position="200"/>
    </location>
</feature>
<dbReference type="NCBIfam" id="TIGR01400">
    <property type="entry name" value="fliR"/>
    <property type="match status" value="1"/>
</dbReference>
<dbReference type="FunFam" id="3.40.1690.10:FF:000001">
    <property type="entry name" value="Flagellar biosynthetic protein FlhB"/>
    <property type="match status" value="1"/>
</dbReference>
<feature type="transmembrane region" description="Helical" evidence="14">
    <location>
        <begin position="35"/>
        <end position="54"/>
    </location>
</feature>
<dbReference type="RefSeq" id="WP_084113620.1">
    <property type="nucleotide sequence ID" value="NZ_FWXH01000002.1"/>
</dbReference>
<evidence type="ECO:0000256" key="9">
    <source>
        <dbReference type="ARBA" id="ARBA00022989"/>
    </source>
</evidence>
<evidence type="ECO:0000256" key="4">
    <source>
        <dbReference type="ARBA" id="ARBA00022448"/>
    </source>
</evidence>
<evidence type="ECO:0000256" key="12">
    <source>
        <dbReference type="ARBA" id="ARBA00023225"/>
    </source>
</evidence>
<keyword evidence="15" id="KW-0282">Flagellum</keyword>
<keyword evidence="9 14" id="KW-1133">Transmembrane helix</keyword>
<evidence type="ECO:0000256" key="13">
    <source>
        <dbReference type="NCBIfam" id="TIGR01400"/>
    </source>
</evidence>
<feature type="transmembrane region" description="Helical" evidence="14">
    <location>
        <begin position="288"/>
        <end position="305"/>
    </location>
</feature>
<keyword evidence="15" id="KW-0966">Cell projection</keyword>
<feature type="transmembrane region" description="Helical" evidence="14">
    <location>
        <begin position="66"/>
        <end position="88"/>
    </location>
</feature>
<dbReference type="InterPro" id="IPR006303">
    <property type="entry name" value="FliR"/>
</dbReference>
<feature type="transmembrane region" description="Helical" evidence="14">
    <location>
        <begin position="447"/>
        <end position="469"/>
    </location>
</feature>
<feature type="transmembrane region" description="Helical" evidence="14">
    <location>
        <begin position="153"/>
        <end position="173"/>
    </location>
</feature>
<dbReference type="NCBIfam" id="NF009411">
    <property type="entry name" value="PRK12772.1"/>
    <property type="match status" value="1"/>
</dbReference>
<keyword evidence="12" id="KW-1006">Bacterial flagellum protein export</keyword>
<comment type="similarity">
    <text evidence="2 14">Belongs to the FliR/MopE/SpaR family.</text>
</comment>
<comment type="subcellular location">
    <subcellularLocation>
        <location evidence="14">Cell membrane</location>
        <topology evidence="14">Multi-pass membrane protein</topology>
    </subcellularLocation>
    <subcellularLocation>
        <location evidence="14">Bacterial flagellum basal body</location>
    </subcellularLocation>
</comment>
<comment type="similarity">
    <text evidence="3">Belongs to the type III secretion exporter family.</text>
</comment>
<dbReference type="Pfam" id="PF01312">
    <property type="entry name" value="Bac_export_2"/>
    <property type="match status" value="1"/>
</dbReference>
<name>A0A1W1X1S7_9CLOT</name>
<dbReference type="NCBIfam" id="TIGR00328">
    <property type="entry name" value="flhB"/>
    <property type="match status" value="1"/>
</dbReference>
<evidence type="ECO:0000256" key="2">
    <source>
        <dbReference type="ARBA" id="ARBA00009772"/>
    </source>
</evidence>